<dbReference type="EMBL" id="CP003746">
    <property type="protein sequence ID" value="AFU99709.1"/>
    <property type="molecule type" value="Genomic_DNA"/>
</dbReference>
<keyword evidence="2" id="KW-0449">Lipoprotein</keyword>
<accession>K4KKQ1</accession>
<dbReference type="KEGG" id="saga:M5M_12785"/>
<evidence type="ECO:0000313" key="2">
    <source>
        <dbReference type="EMBL" id="AFU99709.1"/>
    </source>
</evidence>
<dbReference type="Proteomes" id="UP000000466">
    <property type="component" value="Chromosome"/>
</dbReference>
<evidence type="ECO:0000313" key="3">
    <source>
        <dbReference type="Proteomes" id="UP000000466"/>
    </source>
</evidence>
<name>K4KKQ1_SIMAS</name>
<dbReference type="eggNOG" id="COG2433">
    <property type="taxonomic scope" value="Bacteria"/>
</dbReference>
<gene>
    <name evidence="2" type="ordered locus">M5M_12785</name>
</gene>
<proteinExistence type="predicted"/>
<organism evidence="2 3">
    <name type="scientific">Simiduia agarivorans (strain DSM 21679 / JCM 13881 / BCRC 17597 / SA1)</name>
    <dbReference type="NCBI Taxonomy" id="1117647"/>
    <lineage>
        <taxon>Bacteria</taxon>
        <taxon>Pseudomonadati</taxon>
        <taxon>Pseudomonadota</taxon>
        <taxon>Gammaproteobacteria</taxon>
        <taxon>Cellvibrionales</taxon>
        <taxon>Cellvibrionaceae</taxon>
        <taxon>Simiduia</taxon>
    </lineage>
</organism>
<dbReference type="OrthoDB" id="6080407at2"/>
<keyword evidence="3" id="KW-1185">Reference proteome</keyword>
<protein>
    <submittedName>
        <fullName evidence="2">Lipoprotein</fullName>
    </submittedName>
</protein>
<dbReference type="STRING" id="1117647.M5M_12785"/>
<evidence type="ECO:0000256" key="1">
    <source>
        <dbReference type="SAM" id="SignalP"/>
    </source>
</evidence>
<feature type="signal peptide" evidence="1">
    <location>
        <begin position="1"/>
        <end position="20"/>
    </location>
</feature>
<dbReference type="RefSeq" id="WP_015047873.1">
    <property type="nucleotide sequence ID" value="NC_018868.3"/>
</dbReference>
<reference evidence="2 3" key="1">
    <citation type="journal article" date="2013" name="Genome Announc.">
        <title>Complete genome sequence of Simiduia agarivorans SA1(T), a marine bacterium able to degrade a variety of polysaccharides.</title>
        <authorList>
            <person name="Lin S.Y."/>
            <person name="Shieh W.Y."/>
            <person name="Chen J.S."/>
            <person name="Tang S.L."/>
        </authorList>
    </citation>
    <scope>NUCLEOTIDE SEQUENCE [LARGE SCALE GENOMIC DNA]</scope>
    <source>
        <strain evidence="3">DSM 21679 / JCM 13881 / BCRC 17597 / SA1</strain>
    </source>
</reference>
<keyword evidence="1" id="KW-0732">Signal</keyword>
<sequence>MKHVVWLAALLCLASNLVLAQPKDAGDLPDKVFYRYTNDAGAKVMHHSLPAEAAQRGYEIVSLSGTVLKVVPPALTAEEAAARADARAQQRELEEWDAALLRRYSSVDDIEAAKVRKLTDLESAMSILISNMNTTTKAIRDEYAKGANFERRGQPVPPIVLSNLDALQKELDESREKYIQREWEYEEVAEKFEQDKERFKQIHKQ</sequence>
<dbReference type="AlphaFoldDB" id="K4KKQ1"/>
<feature type="chain" id="PRO_5003878399" evidence="1">
    <location>
        <begin position="21"/>
        <end position="205"/>
    </location>
</feature>
<dbReference type="HOGENOM" id="CLU_094869_2_1_6"/>